<reference evidence="4" key="1">
    <citation type="submission" date="2019-06" db="EMBL/GenBank/DDBJ databases">
        <authorList>
            <consortium name="Wellcome Sanger Institute Data Sharing"/>
        </authorList>
    </citation>
    <scope>NUCLEOTIDE SEQUENCE [LARGE SCALE GENOMIC DNA]</scope>
</reference>
<dbReference type="InterPro" id="IPR036047">
    <property type="entry name" value="F-box-like_dom_sf"/>
</dbReference>
<evidence type="ECO:0000313" key="5">
    <source>
        <dbReference type="Proteomes" id="UP000472271"/>
    </source>
</evidence>
<gene>
    <name evidence="4" type="primary">fbxo34</name>
</gene>
<dbReference type="PANTHER" id="PTHR16271">
    <property type="entry name" value="F-BOX ONLY PROTEIN 34/46 FAMILY MEMBER"/>
    <property type="match status" value="1"/>
</dbReference>
<name>A0A673ATR9_9TELE</name>
<protein>
    <submittedName>
        <fullName evidence="4">F-box protein 34</fullName>
    </submittedName>
</protein>
<evidence type="ECO:0000256" key="2">
    <source>
        <dbReference type="SAM" id="MobiDB-lite"/>
    </source>
</evidence>
<dbReference type="PROSITE" id="PS50181">
    <property type="entry name" value="FBOX"/>
    <property type="match status" value="1"/>
</dbReference>
<reference evidence="4" key="2">
    <citation type="submission" date="2025-08" db="UniProtKB">
        <authorList>
            <consortium name="Ensembl"/>
        </authorList>
    </citation>
    <scope>IDENTIFICATION</scope>
</reference>
<evidence type="ECO:0000313" key="4">
    <source>
        <dbReference type="Ensembl" id="ENSSORP00005032749.1"/>
    </source>
</evidence>
<dbReference type="PANTHER" id="PTHR16271:SF11">
    <property type="entry name" value="F-BOX ONLY PROTEIN 34"/>
    <property type="match status" value="1"/>
</dbReference>
<feature type="domain" description="F-box" evidence="3">
    <location>
        <begin position="361"/>
        <end position="413"/>
    </location>
</feature>
<accession>A0A673ATR9</accession>
<feature type="region of interest" description="Disordered" evidence="2">
    <location>
        <begin position="135"/>
        <end position="188"/>
    </location>
</feature>
<dbReference type="Proteomes" id="UP000472271">
    <property type="component" value="Chromosome 22"/>
</dbReference>
<keyword evidence="5" id="KW-1185">Reference proteome</keyword>
<dbReference type="Gene3D" id="1.20.1280.50">
    <property type="match status" value="1"/>
</dbReference>
<evidence type="ECO:0000259" key="3">
    <source>
        <dbReference type="PROSITE" id="PS50181"/>
    </source>
</evidence>
<feature type="region of interest" description="Disordered" evidence="2">
    <location>
        <begin position="287"/>
        <end position="333"/>
    </location>
</feature>
<organism evidence="4 5">
    <name type="scientific">Sphaeramia orbicularis</name>
    <name type="common">orbiculate cardinalfish</name>
    <dbReference type="NCBI Taxonomy" id="375764"/>
    <lineage>
        <taxon>Eukaryota</taxon>
        <taxon>Metazoa</taxon>
        <taxon>Chordata</taxon>
        <taxon>Craniata</taxon>
        <taxon>Vertebrata</taxon>
        <taxon>Euteleostomi</taxon>
        <taxon>Actinopterygii</taxon>
        <taxon>Neopterygii</taxon>
        <taxon>Teleostei</taxon>
        <taxon>Neoteleostei</taxon>
        <taxon>Acanthomorphata</taxon>
        <taxon>Gobiaria</taxon>
        <taxon>Kurtiformes</taxon>
        <taxon>Apogonoidei</taxon>
        <taxon>Apogonidae</taxon>
        <taxon>Apogoninae</taxon>
        <taxon>Sphaeramia</taxon>
    </lineage>
</organism>
<evidence type="ECO:0000256" key="1">
    <source>
        <dbReference type="ARBA" id="ARBA00022786"/>
    </source>
</evidence>
<dbReference type="SUPFAM" id="SSF81383">
    <property type="entry name" value="F-box domain"/>
    <property type="match status" value="1"/>
</dbReference>
<feature type="compositionally biased region" description="Polar residues" evidence="2">
    <location>
        <begin position="157"/>
        <end position="170"/>
    </location>
</feature>
<proteinExistence type="predicted"/>
<keyword evidence="1" id="KW-0833">Ubl conjugation pathway</keyword>
<dbReference type="InParanoid" id="A0A673ATR9"/>
<dbReference type="Pfam" id="PF12937">
    <property type="entry name" value="F-box-like"/>
    <property type="match status" value="1"/>
</dbReference>
<dbReference type="InterPro" id="IPR039594">
    <property type="entry name" value="FBXO34/46"/>
</dbReference>
<dbReference type="AlphaFoldDB" id="A0A673ATR9"/>
<dbReference type="Ensembl" id="ENSSORT00005033647.1">
    <property type="protein sequence ID" value="ENSSORP00005032749.1"/>
    <property type="gene ID" value="ENSSORG00005015504.1"/>
</dbReference>
<dbReference type="InterPro" id="IPR001810">
    <property type="entry name" value="F-box_dom"/>
</dbReference>
<reference evidence="4" key="3">
    <citation type="submission" date="2025-09" db="UniProtKB">
        <authorList>
            <consortium name="Ensembl"/>
        </authorList>
    </citation>
    <scope>IDENTIFICATION</scope>
</reference>
<sequence>MHLKSYPKLVRSELRLDPIPTASQRSTLFVGQQGALLRTCAGHHGNVSGGRLPLSVISTNTLSCCNNNNNMKGRMKLLPSPLPPPGRENEALGLYQTTAAETADAPLDVWTVIKPGNVREKIAIFASDGAACRPTRATKAKGSWEENGNAKRRRRSGSNQNLLQQHTNVLPQHLEPPRTEEAEPEDDPKVSVVEMVAFLEQRATEQQVDAKPLLAIQRSSASITLSRAPPPETRGEEPESVRVLDMVARLESECLRRQAEGELSRSSSLRRTVGRVLLAAATAASQHSHASCPPSSGEPVGCSEKTETPPPSDDAAGCEGKSQTEKKGEEAEPEPVPGLLFCLHLFTQTLPFRLQQLLEPQPYLAVLPHPLLVSIFVLLPTQSLAALKCTCHYFKFIIDNYGVRPADSLWKRYGRGDVSLCRWHHKPYCQALPYGPGYWMCCHGAHRDTPGCNVGLHDNRWVPAFHSINVPIYRGRRDGVANCTCDLRRFSLKRFLSQFRT</sequence>